<feature type="chain" id="PRO_5040199045" evidence="1">
    <location>
        <begin position="17"/>
        <end position="135"/>
    </location>
</feature>
<evidence type="ECO:0000313" key="2">
    <source>
        <dbReference type="EMBL" id="KAG0268600.1"/>
    </source>
</evidence>
<keyword evidence="3" id="KW-1185">Reference proteome</keyword>
<evidence type="ECO:0000256" key="1">
    <source>
        <dbReference type="SAM" id="SignalP"/>
    </source>
</evidence>
<reference evidence="2" key="1">
    <citation type="journal article" date="2020" name="Fungal Divers.">
        <title>Resolving the Mortierellaceae phylogeny through synthesis of multi-gene phylogenetics and phylogenomics.</title>
        <authorList>
            <person name="Vandepol N."/>
            <person name="Liber J."/>
            <person name="Desiro A."/>
            <person name="Na H."/>
            <person name="Kennedy M."/>
            <person name="Barry K."/>
            <person name="Grigoriev I.V."/>
            <person name="Miller A.N."/>
            <person name="O'Donnell K."/>
            <person name="Stajich J.E."/>
            <person name="Bonito G."/>
        </authorList>
    </citation>
    <scope>NUCLEOTIDE SEQUENCE</scope>
    <source>
        <strain evidence="2">BC1065</strain>
    </source>
</reference>
<dbReference type="AlphaFoldDB" id="A0A9P6UBX6"/>
<keyword evidence="1" id="KW-0732">Signal</keyword>
<dbReference type="Proteomes" id="UP000807716">
    <property type="component" value="Unassembled WGS sequence"/>
</dbReference>
<organism evidence="2 3">
    <name type="scientific">Actinomortierella ambigua</name>
    <dbReference type="NCBI Taxonomy" id="1343610"/>
    <lineage>
        <taxon>Eukaryota</taxon>
        <taxon>Fungi</taxon>
        <taxon>Fungi incertae sedis</taxon>
        <taxon>Mucoromycota</taxon>
        <taxon>Mortierellomycotina</taxon>
        <taxon>Mortierellomycetes</taxon>
        <taxon>Mortierellales</taxon>
        <taxon>Mortierellaceae</taxon>
        <taxon>Actinomortierella</taxon>
    </lineage>
</organism>
<comment type="caution">
    <text evidence="2">The sequence shown here is derived from an EMBL/GenBank/DDBJ whole genome shotgun (WGS) entry which is preliminary data.</text>
</comment>
<accession>A0A9P6UBX6</accession>
<sequence length="135" mass="14468">FSAVALIASVAAVASAAVNYPFAPSSPCMSACSIEEGKKIYPDYTQDPASPHFMKSIEVELFKGHPDYSKFQMNAGMCWMKCPQAEQEAYIKDFPARRAWFESQPPTTQDTGAASTLTISSFAAVAVGAVAVALF</sequence>
<feature type="non-terminal residue" evidence="2">
    <location>
        <position position="1"/>
    </location>
</feature>
<feature type="signal peptide" evidence="1">
    <location>
        <begin position="1"/>
        <end position="16"/>
    </location>
</feature>
<dbReference type="EMBL" id="JAAAJB010000046">
    <property type="protein sequence ID" value="KAG0268600.1"/>
    <property type="molecule type" value="Genomic_DNA"/>
</dbReference>
<evidence type="ECO:0000313" key="3">
    <source>
        <dbReference type="Proteomes" id="UP000807716"/>
    </source>
</evidence>
<protein>
    <submittedName>
        <fullName evidence="2">Uncharacterized protein</fullName>
    </submittedName>
</protein>
<gene>
    <name evidence="2" type="ORF">DFQ27_006238</name>
</gene>
<dbReference type="OrthoDB" id="2412648at2759"/>
<name>A0A9P6UBX6_9FUNG</name>
<proteinExistence type="predicted"/>